<organism evidence="2 3">
    <name type="scientific">Clostridium neuense</name>
    <dbReference type="NCBI Taxonomy" id="1728934"/>
    <lineage>
        <taxon>Bacteria</taxon>
        <taxon>Bacillati</taxon>
        <taxon>Bacillota</taxon>
        <taxon>Clostridia</taxon>
        <taxon>Eubacteriales</taxon>
        <taxon>Clostridiaceae</taxon>
        <taxon>Clostridium</taxon>
    </lineage>
</organism>
<dbReference type="Gene3D" id="1.25.40.10">
    <property type="entry name" value="Tetratricopeptide repeat domain"/>
    <property type="match status" value="2"/>
</dbReference>
<dbReference type="Pfam" id="PF13181">
    <property type="entry name" value="TPR_8"/>
    <property type="match status" value="2"/>
</dbReference>
<comment type="caution">
    <text evidence="2">The sequence shown here is derived from an EMBL/GenBank/DDBJ whole genome shotgun (WGS) entry which is preliminary data.</text>
</comment>
<accession>A0ABW8TGJ6</accession>
<dbReference type="RefSeq" id="WP_406787981.1">
    <property type="nucleotide sequence ID" value="NZ_JBJIAA010000010.1"/>
</dbReference>
<keyword evidence="1" id="KW-0802">TPR repeat</keyword>
<keyword evidence="3" id="KW-1185">Reference proteome</keyword>
<dbReference type="Proteomes" id="UP001623592">
    <property type="component" value="Unassembled WGS sequence"/>
</dbReference>
<gene>
    <name evidence="2" type="ORF">ACJDT4_12920</name>
</gene>
<dbReference type="InterPro" id="IPR011990">
    <property type="entry name" value="TPR-like_helical_dom_sf"/>
</dbReference>
<proteinExistence type="predicted"/>
<dbReference type="CDD" id="cd00093">
    <property type="entry name" value="HTH_XRE"/>
    <property type="match status" value="1"/>
</dbReference>
<evidence type="ECO:0000313" key="3">
    <source>
        <dbReference type="Proteomes" id="UP001623592"/>
    </source>
</evidence>
<reference evidence="2 3" key="1">
    <citation type="submission" date="2024-11" db="EMBL/GenBank/DDBJ databases">
        <authorList>
            <person name="Heng Y.C."/>
            <person name="Lim A.C.H."/>
            <person name="Lee J.K.Y."/>
            <person name="Kittelmann S."/>
        </authorList>
    </citation>
    <scope>NUCLEOTIDE SEQUENCE [LARGE SCALE GENOMIC DNA]</scope>
    <source>
        <strain evidence="2 3">WILCCON 0114</strain>
    </source>
</reference>
<evidence type="ECO:0000256" key="1">
    <source>
        <dbReference type="PROSITE-ProRule" id="PRU00339"/>
    </source>
</evidence>
<protein>
    <submittedName>
        <fullName evidence="2">Transcriptional regulator</fullName>
    </submittedName>
</protein>
<dbReference type="InterPro" id="IPR001387">
    <property type="entry name" value="Cro/C1-type_HTH"/>
</dbReference>
<name>A0ABW8TGJ6_9CLOT</name>
<feature type="repeat" description="TPR" evidence="1">
    <location>
        <begin position="326"/>
        <end position="359"/>
    </location>
</feature>
<dbReference type="SMART" id="SM00028">
    <property type="entry name" value="TPR"/>
    <property type="match status" value="4"/>
</dbReference>
<sequence length="433" mass="50635">MEKYAILSDGDKLKEIRKKYEVKQEEIEGEGITRNLISEIENDKAIITKRAAEIIIKNVTALAKKKNFKVTETVDYLMENQIVQATKILDKYIEELKTLIISKDESFIKTFKEAEIFLIDWDIKDKKLRIYELAGDYYCNNNEMYKSAVYYEKALALINRVFLDRELIPLSRKLSMVYGYIGDYKKSIECCEFALSRFGNMSINDKVIFRRNNALNYKHINNLQLALKNIEIAENLVDKSDISTYIKILNNKGNCFYEIKLYDEAIKVFNQIFGLINKRGKDRYLINLINIVNSYWYAGIKDKSIENFNTVIRELPNLDNISLYVANIYFEIGKVYARLDKLKLSEEYYLKALDFSEKQKNYVLENDILHNLIELYTTTNNVEKMDSIKNKVLIVSNIQGKVNNVLTYKLIIFYAGKSDNIVKQIAAFSLNYN</sequence>
<dbReference type="SUPFAM" id="SSF48452">
    <property type="entry name" value="TPR-like"/>
    <property type="match status" value="1"/>
</dbReference>
<dbReference type="InterPro" id="IPR010982">
    <property type="entry name" value="Lambda_DNA-bd_dom_sf"/>
</dbReference>
<dbReference type="PROSITE" id="PS50005">
    <property type="entry name" value="TPR"/>
    <property type="match status" value="1"/>
</dbReference>
<dbReference type="SUPFAM" id="SSF47413">
    <property type="entry name" value="lambda repressor-like DNA-binding domains"/>
    <property type="match status" value="1"/>
</dbReference>
<dbReference type="InterPro" id="IPR019734">
    <property type="entry name" value="TPR_rpt"/>
</dbReference>
<dbReference type="EMBL" id="JBJIAA010000010">
    <property type="protein sequence ID" value="MFL0251321.1"/>
    <property type="molecule type" value="Genomic_DNA"/>
</dbReference>
<evidence type="ECO:0000313" key="2">
    <source>
        <dbReference type="EMBL" id="MFL0251321.1"/>
    </source>
</evidence>